<proteinExistence type="predicted"/>
<dbReference type="OrthoDB" id="5273847at2759"/>
<dbReference type="AlphaFoldDB" id="A0A428QLF9"/>
<evidence type="ECO:0000313" key="2">
    <source>
        <dbReference type="EMBL" id="RSL66129.1"/>
    </source>
</evidence>
<gene>
    <name evidence="2" type="ORF">CEP54_003897</name>
</gene>
<protein>
    <recommendedName>
        <fullName evidence="1">DUF7600 domain-containing protein</fullName>
    </recommendedName>
</protein>
<dbReference type="EMBL" id="NKCI01000026">
    <property type="protein sequence ID" value="RSL66129.1"/>
    <property type="molecule type" value="Genomic_DNA"/>
</dbReference>
<comment type="caution">
    <text evidence="2">The sequence shown here is derived from an EMBL/GenBank/DDBJ whole genome shotgun (WGS) entry which is preliminary data.</text>
</comment>
<evidence type="ECO:0000259" key="1">
    <source>
        <dbReference type="Pfam" id="PF24539"/>
    </source>
</evidence>
<name>A0A428QLF9_9HYPO</name>
<evidence type="ECO:0000313" key="3">
    <source>
        <dbReference type="Proteomes" id="UP000288168"/>
    </source>
</evidence>
<dbReference type="SUPFAM" id="SSF81383">
    <property type="entry name" value="F-box domain"/>
    <property type="match status" value="1"/>
</dbReference>
<accession>A0A428QLF9</accession>
<organism evidence="2 3">
    <name type="scientific">Fusarium duplospermum</name>
    <dbReference type="NCBI Taxonomy" id="1325734"/>
    <lineage>
        <taxon>Eukaryota</taxon>
        <taxon>Fungi</taxon>
        <taxon>Dikarya</taxon>
        <taxon>Ascomycota</taxon>
        <taxon>Pezizomycotina</taxon>
        <taxon>Sordariomycetes</taxon>
        <taxon>Hypocreomycetidae</taxon>
        <taxon>Hypocreales</taxon>
        <taxon>Nectriaceae</taxon>
        <taxon>Fusarium</taxon>
        <taxon>Fusarium solani species complex</taxon>
    </lineage>
</organism>
<dbReference type="Proteomes" id="UP000288168">
    <property type="component" value="Unassembled WGS sequence"/>
</dbReference>
<dbReference type="InterPro" id="IPR036047">
    <property type="entry name" value="F-box-like_dom_sf"/>
</dbReference>
<dbReference type="Pfam" id="PF24539">
    <property type="entry name" value="DUF7600"/>
    <property type="match status" value="1"/>
</dbReference>
<dbReference type="InterPro" id="IPR056021">
    <property type="entry name" value="DUF7600"/>
</dbReference>
<keyword evidence="3" id="KW-1185">Reference proteome</keyword>
<dbReference type="STRING" id="1325734.A0A428QLF9"/>
<reference evidence="2 3" key="1">
    <citation type="submission" date="2017-06" db="EMBL/GenBank/DDBJ databases">
        <title>Comparative genomic analysis of Ambrosia Fusariam Clade fungi.</title>
        <authorList>
            <person name="Stajich J.E."/>
            <person name="Carrillo J."/>
            <person name="Kijimoto T."/>
            <person name="Eskalen A."/>
            <person name="O'Donnell K."/>
            <person name="Kasson M."/>
        </authorList>
    </citation>
    <scope>NUCLEOTIDE SEQUENCE [LARGE SCALE GENOMIC DNA]</scope>
    <source>
        <strain evidence="2 3">NRRL62584</strain>
    </source>
</reference>
<feature type="domain" description="DUF7600" evidence="1">
    <location>
        <begin position="329"/>
        <end position="492"/>
    </location>
</feature>
<sequence length="687" mass="77471">MRYCVLCGIPITRLPNEPWLQEFRAVWVETTHWDHVRLSGVGICSEIDQVGVDSVPRDVDKRYDDPQGPGQMIDVELRIFQLEHLIPPEYRVREPQAYWGWAFHSSCWDLLNQTFTPDLNLLFAALLSVPIGLDGIINWGHTYGGAAALRHRGSVSTLISCFPDFFYIPPDFRSDPLHIPGLTKAIKNDLHPKNDPSQCRLAITNFSPEKDMFSRLAPELLEQILIILPTRDVHSLRLASPIFATLNLSGTFWASRFRQGSEFQHITEVSHNPPKSWKLLYRTVRTLSRDNPNMASRRRVWKLVQCLQTTVFQMVDTPCHGSPLESWFETFMPTEPSKEEGLWQTAKRGVIDPEARFHRGCRVLRVRTLHTLQPLRVQCVSVSLVHTGMGVFVSGLVFIYEDGGCDALGYMHPDQSVPIQFSTAQSIQGWQLALDTSGIRSIAVVTQDGTVSPWAGEPGDFPKWHLAEDEGITAIRAEFDAFKMVSLSRNRPRGPPSKHEWRNSRLWYSIPPDHLLFDGNDDYHSQDSSGPIISTVLFGGPERHFISSLVEIAIWTFNGAYIGKMEFLYADASQNQHLGDMEPAGNIPSREQRDSYQRTSMAIDSAGGEELVGIEVKEMSGYVIGLKLRTNRGREVTSPQHLMSNRIRWRAIRPTGSKVVGLFSTHSHIFQSLGLISTSLGVEHASA</sequence>